<protein>
    <recommendedName>
        <fullName evidence="4">Pre-mRNA-splicing factor SYF2</fullName>
    </recommendedName>
</protein>
<evidence type="ECO:0000313" key="2">
    <source>
        <dbReference type="EMBL" id="CAK0881942.1"/>
    </source>
</evidence>
<evidence type="ECO:0000313" key="3">
    <source>
        <dbReference type="Proteomes" id="UP001189429"/>
    </source>
</evidence>
<accession>A0ABN9W8D1</accession>
<feature type="compositionally biased region" description="Pro residues" evidence="1">
    <location>
        <begin position="66"/>
        <end position="75"/>
    </location>
</feature>
<feature type="region of interest" description="Disordered" evidence="1">
    <location>
        <begin position="18"/>
        <end position="83"/>
    </location>
</feature>
<organism evidence="2 3">
    <name type="scientific">Prorocentrum cordatum</name>
    <dbReference type="NCBI Taxonomy" id="2364126"/>
    <lineage>
        <taxon>Eukaryota</taxon>
        <taxon>Sar</taxon>
        <taxon>Alveolata</taxon>
        <taxon>Dinophyceae</taxon>
        <taxon>Prorocentrales</taxon>
        <taxon>Prorocentraceae</taxon>
        <taxon>Prorocentrum</taxon>
    </lineage>
</organism>
<evidence type="ECO:0000256" key="1">
    <source>
        <dbReference type="SAM" id="MobiDB-lite"/>
    </source>
</evidence>
<feature type="region of interest" description="Disordered" evidence="1">
    <location>
        <begin position="157"/>
        <end position="176"/>
    </location>
</feature>
<gene>
    <name evidence="2" type="ORF">PCOR1329_LOCUS64630</name>
</gene>
<feature type="compositionally biased region" description="Basic and acidic residues" evidence="1">
    <location>
        <begin position="157"/>
        <end position="170"/>
    </location>
</feature>
<comment type="caution">
    <text evidence="2">The sequence shown here is derived from an EMBL/GenBank/DDBJ whole genome shotgun (WGS) entry which is preliminary data.</text>
</comment>
<proteinExistence type="predicted"/>
<name>A0ABN9W8D1_9DINO</name>
<feature type="compositionally biased region" description="Low complexity" evidence="1">
    <location>
        <begin position="29"/>
        <end position="56"/>
    </location>
</feature>
<dbReference type="Proteomes" id="UP001189429">
    <property type="component" value="Unassembled WGS sequence"/>
</dbReference>
<keyword evidence="3" id="KW-1185">Reference proteome</keyword>
<reference evidence="2" key="1">
    <citation type="submission" date="2023-10" db="EMBL/GenBank/DDBJ databases">
        <authorList>
            <person name="Chen Y."/>
            <person name="Shah S."/>
            <person name="Dougan E. K."/>
            <person name="Thang M."/>
            <person name="Chan C."/>
        </authorList>
    </citation>
    <scope>NUCLEOTIDE SEQUENCE [LARGE SCALE GENOMIC DNA]</scope>
</reference>
<dbReference type="EMBL" id="CAUYUJ010018248">
    <property type="protein sequence ID" value="CAK0881942.1"/>
    <property type="molecule type" value="Genomic_DNA"/>
</dbReference>
<evidence type="ECO:0008006" key="4">
    <source>
        <dbReference type="Google" id="ProtNLM"/>
    </source>
</evidence>
<sequence length="233" mass="25047">MEGQEDLAALAFRQFEEQRRAAVEPGRSAQAGQPQGRPGAAPGSLEAARLALPPGWAGAGGAAAAPPAPLQPPPGSCGSRSCAPAQCEEVRGPMEAAEYRRMRGEGVQPEVMSAKRGSAAAHETRYENFLGQHYPHILQDNRERARREEQGRRLRAEAREAAPAFTEERAPGGVGCRPEQPQMPAVAGGSQGGLAKTIEHYTHSQTMRTWYRSAFASTEIYGMARLSTSRMAR</sequence>